<dbReference type="PATRIC" id="fig|1123269.5.peg.3636"/>
<accession>W0AGH0</accession>
<evidence type="ECO:0000313" key="1">
    <source>
        <dbReference type="EMBL" id="AHE55383.1"/>
    </source>
</evidence>
<dbReference type="Pfam" id="PF22011">
    <property type="entry name" value="DUF6931"/>
    <property type="match status" value="1"/>
</dbReference>
<keyword evidence="2" id="KW-1185">Reference proteome</keyword>
<evidence type="ECO:0000313" key="2">
    <source>
        <dbReference type="Proteomes" id="UP000018851"/>
    </source>
</evidence>
<name>W0AGH0_9SPHN</name>
<dbReference type="HOGENOM" id="CLU_1481125_0_0_5"/>
<dbReference type="RefSeq" id="WP_039996666.1">
    <property type="nucleotide sequence ID" value="NZ_CP006644.1"/>
</dbReference>
<organism evidence="1 2">
    <name type="scientific">Sphingomonas sanxanigenens DSM 19645 = NX02</name>
    <dbReference type="NCBI Taxonomy" id="1123269"/>
    <lineage>
        <taxon>Bacteria</taxon>
        <taxon>Pseudomonadati</taxon>
        <taxon>Pseudomonadota</taxon>
        <taxon>Alphaproteobacteria</taxon>
        <taxon>Sphingomonadales</taxon>
        <taxon>Sphingomonadaceae</taxon>
        <taxon>Sphingomonas</taxon>
    </lineage>
</organism>
<dbReference type="AlphaFoldDB" id="W0AGH0"/>
<dbReference type="STRING" id="1123269.NX02_18570"/>
<protein>
    <submittedName>
        <fullName evidence="1">Uncharacterized protein</fullName>
    </submittedName>
</protein>
<reference evidence="1 2" key="1">
    <citation type="submission" date="2013-07" db="EMBL/GenBank/DDBJ databases">
        <title>Completed genome of Sphingomonas sanxanigenens NX02.</title>
        <authorList>
            <person name="Ma T."/>
            <person name="Huang H."/>
            <person name="Wu M."/>
            <person name="Li X."/>
            <person name="Li G."/>
        </authorList>
    </citation>
    <scope>NUCLEOTIDE SEQUENCE [LARGE SCALE GENOMIC DNA]</scope>
    <source>
        <strain evidence="1 2">NX02</strain>
    </source>
</reference>
<dbReference type="KEGG" id="ssan:NX02_18570"/>
<sequence length="182" mass="19539">MTAWPRVLWSEAGQITARLAWPVTREATLPPETFYAALRAEAMLAEATLYLAQALSRRDAIAWAVEAIARHGAVPAQPVLAAARAWLDDPSDAHRHAADQLAREAVPGGAEHHLATAVHFSGGSIAPPDEPAVLPPLEACGRFAGAAIIASATRTADFEEALRVALHEGERFARGERDDRWT</sequence>
<dbReference type="InterPro" id="IPR053855">
    <property type="entry name" value="DUF6931"/>
</dbReference>
<dbReference type="eggNOG" id="COG1716">
    <property type="taxonomic scope" value="Bacteria"/>
</dbReference>
<dbReference type="OrthoDB" id="7187778at2"/>
<dbReference type="Proteomes" id="UP000018851">
    <property type="component" value="Chromosome"/>
</dbReference>
<dbReference type="EMBL" id="CP006644">
    <property type="protein sequence ID" value="AHE55383.1"/>
    <property type="molecule type" value="Genomic_DNA"/>
</dbReference>
<gene>
    <name evidence="1" type="ORF">NX02_18570</name>
</gene>
<proteinExistence type="predicted"/>